<evidence type="ECO:0000256" key="5">
    <source>
        <dbReference type="ARBA" id="ARBA00022756"/>
    </source>
</evidence>
<comment type="pathway">
    <text evidence="7">Cofactor biosynthesis; biotin biosynthesis; 7,8-diaminononanoate from 8-amino-7-oxononanoate (SAM route): step 1/1.</text>
</comment>
<evidence type="ECO:0000256" key="3">
    <source>
        <dbReference type="ARBA" id="ARBA00022679"/>
    </source>
</evidence>
<keyword evidence="6 7" id="KW-0663">Pyridoxal phosphate</keyword>
<keyword evidence="4 7" id="KW-0949">S-adenosyl-L-methionine</keyword>
<feature type="binding site" evidence="7">
    <location>
        <begin position="128"/>
        <end position="129"/>
    </location>
    <ligand>
        <name>pyridoxal 5'-phosphate</name>
        <dbReference type="ChEBI" id="CHEBI:597326"/>
    </ligand>
</feature>
<reference evidence="8 9" key="1">
    <citation type="journal article" date="2014" name="Int. J. Syst. Evol. Microbiol.">
        <title>Nocardioides zeae sp. nov., isolated from the stem of Zea mays.</title>
        <authorList>
            <person name="Glaeser S.P."/>
            <person name="McInroy J.A."/>
            <person name="Busse H.J."/>
            <person name="Kampfer P."/>
        </authorList>
    </citation>
    <scope>NUCLEOTIDE SEQUENCE [LARGE SCALE GENOMIC DNA]</scope>
    <source>
        <strain evidence="8 9">JCM 30728</strain>
    </source>
</reference>
<comment type="cofactor">
    <cofactor evidence="1 7">
        <name>pyridoxal 5'-phosphate</name>
        <dbReference type="ChEBI" id="CHEBI:597326"/>
    </cofactor>
</comment>
<dbReference type="RefSeq" id="WP_163770782.1">
    <property type="nucleotide sequence ID" value="NZ_JAAGXA010000002.1"/>
</dbReference>
<feature type="binding site" evidence="7">
    <location>
        <position position="292"/>
    </location>
    <ligand>
        <name>substrate</name>
    </ligand>
</feature>
<dbReference type="Gene3D" id="3.40.640.10">
    <property type="entry name" value="Type I PLP-dependent aspartate aminotransferase-like (Major domain)"/>
    <property type="match status" value="1"/>
</dbReference>
<dbReference type="SUPFAM" id="SSF53383">
    <property type="entry name" value="PLP-dependent transferases"/>
    <property type="match status" value="1"/>
</dbReference>
<dbReference type="CDD" id="cd00610">
    <property type="entry name" value="OAT_like"/>
    <property type="match status" value="1"/>
</dbReference>
<protein>
    <recommendedName>
        <fullName evidence="7">Adenosylmethionine-8-amino-7-oxononanoate aminotransferase</fullName>
        <ecNumber evidence="7">2.6.1.62</ecNumber>
    </recommendedName>
    <alternativeName>
        <fullName evidence="7">7,8-diamino-pelargonic acid aminotransferase</fullName>
        <shortName evidence="7">DAPA AT</shortName>
        <shortName evidence="7">DAPA aminotransferase</shortName>
    </alternativeName>
    <alternativeName>
        <fullName evidence="7">7,8-diaminononanoate synthase</fullName>
        <shortName evidence="7">DANS</shortName>
    </alternativeName>
    <alternativeName>
        <fullName evidence="7">Diaminopelargonic acid synthase</fullName>
    </alternativeName>
</protein>
<evidence type="ECO:0000313" key="9">
    <source>
        <dbReference type="Proteomes" id="UP000468687"/>
    </source>
</evidence>
<dbReference type="PROSITE" id="PS00600">
    <property type="entry name" value="AA_TRANSFER_CLASS_3"/>
    <property type="match status" value="1"/>
</dbReference>
<feature type="binding site" evidence="7">
    <location>
        <position position="409"/>
    </location>
    <ligand>
        <name>substrate</name>
    </ligand>
</feature>
<comment type="caution">
    <text evidence="8">The sequence shown here is derived from an EMBL/GenBank/DDBJ whole genome shotgun (WGS) entry which is preliminary data.</text>
</comment>
<dbReference type="InterPro" id="IPR005814">
    <property type="entry name" value="Aminotrans_3"/>
</dbReference>
<dbReference type="PANTHER" id="PTHR42684">
    <property type="entry name" value="ADENOSYLMETHIONINE-8-AMINO-7-OXONONANOATE AMINOTRANSFERASE"/>
    <property type="match status" value="1"/>
</dbReference>
<accession>A0A6P0HFW2</accession>
<feature type="site" description="Participates in the substrate recognition with KAPA and in a stacking interaction with the adenine ring of SAM" evidence="7">
    <location>
        <position position="26"/>
    </location>
</feature>
<dbReference type="EC" id="2.6.1.62" evidence="7"/>
<dbReference type="PANTHER" id="PTHR42684:SF17">
    <property type="entry name" value="ADENOSYLMETHIONINE-8-AMINO-7-OXONONANOATE AMINOTRANSFERASE"/>
    <property type="match status" value="1"/>
</dbReference>
<feature type="modified residue" description="N6-(pyridoxal phosphate)lysine" evidence="7">
    <location>
        <position position="292"/>
    </location>
</feature>
<keyword evidence="3 7" id="KW-0808">Transferase</keyword>
<comment type="function">
    <text evidence="7">Catalyzes the transfer of the alpha-amino group from S-adenosyl-L-methionine (SAM) to 7-keto-8-aminopelargonic acid (KAPA) to form 7,8-diaminopelargonic acid (DAPA). It is the only aminotransferase known to utilize SAM as an amino donor.</text>
</comment>
<dbReference type="InterPro" id="IPR049704">
    <property type="entry name" value="Aminotrans_3_PPA_site"/>
</dbReference>
<dbReference type="GO" id="GO:0005737">
    <property type="term" value="C:cytoplasm"/>
    <property type="evidence" value="ECO:0007669"/>
    <property type="project" value="UniProtKB-SubCell"/>
</dbReference>
<feature type="binding site" evidence="7">
    <location>
        <position position="263"/>
    </location>
    <ligand>
        <name>pyridoxal 5'-phosphate</name>
        <dbReference type="ChEBI" id="CHEBI:597326"/>
    </ligand>
</feature>
<dbReference type="EMBL" id="JAAGXA010000002">
    <property type="protein sequence ID" value="NEN77416.1"/>
    <property type="molecule type" value="Genomic_DNA"/>
</dbReference>
<evidence type="ECO:0000256" key="1">
    <source>
        <dbReference type="ARBA" id="ARBA00001933"/>
    </source>
</evidence>
<evidence type="ECO:0000256" key="7">
    <source>
        <dbReference type="HAMAP-Rule" id="MF_00834"/>
    </source>
</evidence>
<feature type="binding site" evidence="7">
    <location>
        <begin position="326"/>
        <end position="327"/>
    </location>
    <ligand>
        <name>pyridoxal 5'-phosphate</name>
        <dbReference type="ChEBI" id="CHEBI:597326"/>
    </ligand>
</feature>
<dbReference type="InterPro" id="IPR015422">
    <property type="entry name" value="PyrdxlP-dep_Trfase_small"/>
</dbReference>
<proteinExistence type="inferred from homology"/>
<feature type="binding site" evidence="7">
    <location>
        <position position="161"/>
    </location>
    <ligand>
        <name>substrate</name>
    </ligand>
</feature>
<dbReference type="InterPro" id="IPR015421">
    <property type="entry name" value="PyrdxlP-dep_Trfase_major"/>
</dbReference>
<evidence type="ECO:0000256" key="4">
    <source>
        <dbReference type="ARBA" id="ARBA00022691"/>
    </source>
</evidence>
<dbReference type="Gene3D" id="3.90.1150.10">
    <property type="entry name" value="Aspartate Aminotransferase, domain 1"/>
    <property type="match status" value="1"/>
</dbReference>
<sequence length="441" mass="45652">MSTTTAPHRSVADLLAADRAHVWHPYASATRPGPVRLVERAYGARLVLADDPARPDEPRELVDGMASWWAAIHGYAHPALDAAVAEQLGAMAHVMFGGLTHAPAVRLAERLMDLAPAGLEHVFLADSGSVAVEVALKLAVQHQRGAGRPRRTRMLALRGGYHGDTSGAMSVCDPVGGMHALFPGRLAPQVFAPRPPARGADPAAVTAWIDEVRALARDHSDELAAIVAEPLLQGAGGMHAYPAACLVALRDIADEHGLLLVLDEIATGFGRTGTLFACDAAGVRPDVLCVGKALTGGYLSAAAVLCTREVARTVSDGEGGGLLHGPTFMGNPLSSAVALASLDLLADGTWAADVARIEHGLATGLAPLRDLPGVRDVRTCGAVGVVQLDRPVDVPRATDAAVAAGAWLRPFRDLVYAMPPYVASDAEVATVVAGITAAVTA</sequence>
<gene>
    <name evidence="7" type="primary">bioA</name>
    <name evidence="8" type="ORF">G3T38_03905</name>
</gene>
<dbReference type="GO" id="GO:0009102">
    <property type="term" value="P:biotin biosynthetic process"/>
    <property type="evidence" value="ECO:0007669"/>
    <property type="project" value="UniProtKB-UniRule"/>
</dbReference>
<feature type="binding site" evidence="7">
    <location>
        <position position="325"/>
    </location>
    <ligand>
        <name>substrate</name>
    </ligand>
</feature>
<comment type="subcellular location">
    <subcellularLocation>
        <location evidence="7">Cytoplasm</location>
    </subcellularLocation>
</comment>
<keyword evidence="2 7" id="KW-0032">Aminotransferase</keyword>
<keyword evidence="7" id="KW-0963">Cytoplasm</keyword>
<dbReference type="Pfam" id="PF00202">
    <property type="entry name" value="Aminotran_3"/>
    <property type="match status" value="1"/>
</dbReference>
<dbReference type="AlphaFoldDB" id="A0A6P0HFW2"/>
<dbReference type="GO" id="GO:0004015">
    <property type="term" value="F:adenosylmethionine-8-amino-7-oxononanoate transaminase activity"/>
    <property type="evidence" value="ECO:0007669"/>
    <property type="project" value="UniProtKB-UniRule"/>
</dbReference>
<evidence type="ECO:0000256" key="6">
    <source>
        <dbReference type="ARBA" id="ARBA00022898"/>
    </source>
</evidence>
<dbReference type="NCBIfam" id="TIGR00508">
    <property type="entry name" value="bioA"/>
    <property type="match status" value="1"/>
</dbReference>
<organism evidence="8 9">
    <name type="scientific">Nocardioides zeae</name>
    <dbReference type="NCBI Taxonomy" id="1457234"/>
    <lineage>
        <taxon>Bacteria</taxon>
        <taxon>Bacillati</taxon>
        <taxon>Actinomycetota</taxon>
        <taxon>Actinomycetes</taxon>
        <taxon>Propionibacteriales</taxon>
        <taxon>Nocardioidaceae</taxon>
        <taxon>Nocardioides</taxon>
    </lineage>
</organism>
<evidence type="ECO:0000256" key="2">
    <source>
        <dbReference type="ARBA" id="ARBA00022576"/>
    </source>
</evidence>
<keyword evidence="5 7" id="KW-0093">Biotin biosynthesis</keyword>
<dbReference type="HAMAP" id="MF_00834">
    <property type="entry name" value="BioA"/>
    <property type="match status" value="1"/>
</dbReference>
<keyword evidence="9" id="KW-1185">Reference proteome</keyword>
<feature type="binding site" evidence="7">
    <location>
        <position position="68"/>
    </location>
    <ligand>
        <name>substrate</name>
    </ligand>
</feature>
<dbReference type="InterPro" id="IPR015424">
    <property type="entry name" value="PyrdxlP-dep_Trfase"/>
</dbReference>
<name>A0A6P0HFW2_9ACTN</name>
<comment type="similarity">
    <text evidence="7">Belongs to the class-III pyridoxal-phosphate-dependent aminotransferase family. BioA subfamily.</text>
</comment>
<dbReference type="Proteomes" id="UP000468687">
    <property type="component" value="Unassembled WGS sequence"/>
</dbReference>
<comment type="subunit">
    <text evidence="7">Homodimer.</text>
</comment>
<dbReference type="InterPro" id="IPR005815">
    <property type="entry name" value="BioA"/>
</dbReference>
<dbReference type="NCBIfam" id="NF004624">
    <property type="entry name" value="PRK05964.1"/>
    <property type="match status" value="1"/>
</dbReference>
<evidence type="ECO:0000313" key="8">
    <source>
        <dbReference type="EMBL" id="NEN77416.1"/>
    </source>
</evidence>
<dbReference type="UniPathway" id="UPA00078">
    <property type="reaction ID" value="UER00160"/>
</dbReference>
<dbReference type="GO" id="GO:0030170">
    <property type="term" value="F:pyridoxal phosphate binding"/>
    <property type="evidence" value="ECO:0007669"/>
    <property type="project" value="UniProtKB-UniRule"/>
</dbReference>
<comment type="catalytic activity">
    <reaction evidence="7">
        <text>(8S)-8-amino-7-oxononanoate + S-adenosyl-L-methionine = S-adenosyl-4-methylsulfanyl-2-oxobutanoate + (7R,8S)-7,8-diammoniononanoate</text>
        <dbReference type="Rhea" id="RHEA:16861"/>
        <dbReference type="ChEBI" id="CHEBI:16490"/>
        <dbReference type="ChEBI" id="CHEBI:59789"/>
        <dbReference type="ChEBI" id="CHEBI:149468"/>
        <dbReference type="ChEBI" id="CHEBI:149469"/>
        <dbReference type="EC" id="2.6.1.62"/>
    </reaction>
</comment>